<evidence type="ECO:0000256" key="1">
    <source>
        <dbReference type="ARBA" id="ARBA00023002"/>
    </source>
</evidence>
<feature type="domain" description="D-isomer specific 2-hydroxyacid dehydrogenase NAD-binding" evidence="3">
    <location>
        <begin position="122"/>
        <end position="295"/>
    </location>
</feature>
<dbReference type="Proteomes" id="UP001198565">
    <property type="component" value="Unassembled WGS sequence"/>
</dbReference>
<dbReference type="PANTHER" id="PTHR43333">
    <property type="entry name" value="2-HACID_DH_C DOMAIN-CONTAINING PROTEIN"/>
    <property type="match status" value="1"/>
</dbReference>
<dbReference type="PROSITE" id="PS00671">
    <property type="entry name" value="D_2_HYDROXYACID_DH_3"/>
    <property type="match status" value="1"/>
</dbReference>
<keyword evidence="1" id="KW-0560">Oxidoreductase</keyword>
<dbReference type="PANTHER" id="PTHR43333:SF1">
    <property type="entry name" value="D-ISOMER SPECIFIC 2-HYDROXYACID DEHYDROGENASE NAD-BINDING DOMAIN-CONTAINING PROTEIN"/>
    <property type="match status" value="1"/>
</dbReference>
<gene>
    <name evidence="4" type="ORF">K7472_16445</name>
</gene>
<keyword evidence="5" id="KW-1185">Reference proteome</keyword>
<dbReference type="Gene3D" id="3.40.50.720">
    <property type="entry name" value="NAD(P)-binding Rossmann-like Domain"/>
    <property type="match status" value="2"/>
</dbReference>
<dbReference type="SUPFAM" id="SSF51735">
    <property type="entry name" value="NAD(P)-binding Rossmann-fold domains"/>
    <property type="match status" value="1"/>
</dbReference>
<dbReference type="EMBL" id="JAINVZ010000010">
    <property type="protein sequence ID" value="MBY8886445.1"/>
    <property type="molecule type" value="Genomic_DNA"/>
</dbReference>
<evidence type="ECO:0000256" key="2">
    <source>
        <dbReference type="ARBA" id="ARBA00023027"/>
    </source>
</evidence>
<dbReference type="SUPFAM" id="SSF52283">
    <property type="entry name" value="Formate/glycerate dehydrogenase catalytic domain-like"/>
    <property type="match status" value="1"/>
</dbReference>
<evidence type="ECO:0000313" key="5">
    <source>
        <dbReference type="Proteomes" id="UP001198565"/>
    </source>
</evidence>
<evidence type="ECO:0000313" key="4">
    <source>
        <dbReference type="EMBL" id="MBY8886445.1"/>
    </source>
</evidence>
<evidence type="ECO:0000259" key="3">
    <source>
        <dbReference type="Pfam" id="PF02826"/>
    </source>
</evidence>
<dbReference type="InterPro" id="IPR029753">
    <property type="entry name" value="D-isomer_DH_CS"/>
</dbReference>
<dbReference type="InterPro" id="IPR006140">
    <property type="entry name" value="D-isomer_DH_NAD-bd"/>
</dbReference>
<reference evidence="4 5" key="1">
    <citation type="submission" date="2021-08" db="EMBL/GenBank/DDBJ databases">
        <title>Streptomyces sp. PTM05 isolated from lichen.</title>
        <authorList>
            <person name="Somphong A."/>
            <person name="Phongsopitanun W."/>
            <person name="Tanasupawat S."/>
        </authorList>
    </citation>
    <scope>NUCLEOTIDE SEQUENCE [LARGE SCALE GENOMIC DNA]</scope>
    <source>
        <strain evidence="4 5">Ptm05</strain>
    </source>
</reference>
<dbReference type="Pfam" id="PF02826">
    <property type="entry name" value="2-Hacid_dh_C"/>
    <property type="match status" value="1"/>
</dbReference>
<name>A0ABS7QTD2_9ACTN</name>
<sequence>MTGPETAPRAAPDFPTVLVVGDDPPRQLARLNRRARVLRAGSADHRALCARLPLADALLVWDFASDAVRDAWPAAGARVPAWVHTASAGVDRLVFPELVAAPTVLTNARGIFEQPVAEYVAGLVVAMAKDFRGTWELQRQRRWRHRETMRVAGTRAVVVGAGPIGRAIARTLAALGVRIELVGRTRRDADPEFGTVHQAGALARLLPAADWVVCAAPLTPASRGMFDAAAFARMRPSARFVNVGRGPLVVADDLAEALLTGRIAGAALDVFEDEPLDQDHQLWDIPGLFVSPHMSADTFGWQDELAEQFLANYTRWTTGAPLFNIVDKRLGYVPVDPRPAP</sequence>
<organism evidence="4 5">
    <name type="scientific">Streptantibioticus parmotrematis</name>
    <dbReference type="NCBI Taxonomy" id="2873249"/>
    <lineage>
        <taxon>Bacteria</taxon>
        <taxon>Bacillati</taxon>
        <taxon>Actinomycetota</taxon>
        <taxon>Actinomycetes</taxon>
        <taxon>Kitasatosporales</taxon>
        <taxon>Streptomycetaceae</taxon>
        <taxon>Streptantibioticus</taxon>
    </lineage>
</organism>
<proteinExistence type="predicted"/>
<comment type="caution">
    <text evidence="4">The sequence shown here is derived from an EMBL/GenBank/DDBJ whole genome shotgun (WGS) entry which is preliminary data.</text>
</comment>
<dbReference type="InterPro" id="IPR036291">
    <property type="entry name" value="NAD(P)-bd_dom_sf"/>
</dbReference>
<dbReference type="CDD" id="cd05300">
    <property type="entry name" value="2-Hacid_dh_1"/>
    <property type="match status" value="1"/>
</dbReference>
<protein>
    <submittedName>
        <fullName evidence="4">D-2-hydroxyacid dehydrogenase</fullName>
    </submittedName>
</protein>
<keyword evidence="2" id="KW-0520">NAD</keyword>
<accession>A0ABS7QTD2</accession>
<dbReference type="RefSeq" id="WP_222978657.1">
    <property type="nucleotide sequence ID" value="NZ_JAINVZ010000010.1"/>
</dbReference>